<dbReference type="InterPro" id="IPR036291">
    <property type="entry name" value="NAD(P)-bd_dom_sf"/>
</dbReference>
<dbReference type="GO" id="GO:0004497">
    <property type="term" value="F:monooxygenase activity"/>
    <property type="evidence" value="ECO:0007669"/>
    <property type="project" value="UniProtKB-KW"/>
</dbReference>
<comment type="caution">
    <text evidence="5">The sequence shown here is derived from an EMBL/GenBank/DDBJ whole genome shotgun (WGS) entry which is preliminary data.</text>
</comment>
<evidence type="ECO:0000259" key="4">
    <source>
        <dbReference type="Pfam" id="PF13460"/>
    </source>
</evidence>
<feature type="domain" description="NAD(P)-binding" evidence="4">
    <location>
        <begin position="8"/>
        <end position="210"/>
    </location>
</feature>
<evidence type="ECO:0000256" key="2">
    <source>
        <dbReference type="ARBA" id="ARBA00023033"/>
    </source>
</evidence>
<protein>
    <recommendedName>
        <fullName evidence="4">NAD(P)-binding domain-containing protein</fullName>
    </recommendedName>
</protein>
<keyword evidence="1" id="KW-0560">Oxidoreductase</keyword>
<organism evidence="5 6">
    <name type="scientific">Neoarthrinium moseri</name>
    <dbReference type="NCBI Taxonomy" id="1658444"/>
    <lineage>
        <taxon>Eukaryota</taxon>
        <taxon>Fungi</taxon>
        <taxon>Dikarya</taxon>
        <taxon>Ascomycota</taxon>
        <taxon>Pezizomycotina</taxon>
        <taxon>Sordariomycetes</taxon>
        <taxon>Xylariomycetidae</taxon>
        <taxon>Amphisphaeriales</taxon>
        <taxon>Apiosporaceae</taxon>
        <taxon>Neoarthrinium</taxon>
    </lineage>
</organism>
<gene>
    <name evidence="5" type="ORF">JX265_003586</name>
</gene>
<accession>A0A9P9WSJ3</accession>
<dbReference type="AlphaFoldDB" id="A0A9P9WSJ3"/>
<evidence type="ECO:0000313" key="5">
    <source>
        <dbReference type="EMBL" id="KAI1877578.1"/>
    </source>
</evidence>
<dbReference type="Proteomes" id="UP000829685">
    <property type="component" value="Unassembled WGS sequence"/>
</dbReference>
<evidence type="ECO:0000256" key="3">
    <source>
        <dbReference type="ARBA" id="ARBA00038376"/>
    </source>
</evidence>
<dbReference type="EMBL" id="JAFIMR010000006">
    <property type="protein sequence ID" value="KAI1877578.1"/>
    <property type="molecule type" value="Genomic_DNA"/>
</dbReference>
<keyword evidence="2" id="KW-0503">Monooxygenase</keyword>
<dbReference type="Pfam" id="PF13460">
    <property type="entry name" value="NAD_binding_10"/>
    <property type="match status" value="1"/>
</dbReference>
<dbReference type="PANTHER" id="PTHR15020:SF37">
    <property type="entry name" value="OXIDOREDUCTASE MDPK"/>
    <property type="match status" value="1"/>
</dbReference>
<keyword evidence="6" id="KW-1185">Reference proteome</keyword>
<proteinExistence type="inferred from homology"/>
<dbReference type="PANTHER" id="PTHR15020">
    <property type="entry name" value="FLAVIN REDUCTASE-RELATED"/>
    <property type="match status" value="1"/>
</dbReference>
<dbReference type="InterPro" id="IPR016040">
    <property type="entry name" value="NAD(P)-bd_dom"/>
</dbReference>
<dbReference type="Gene3D" id="3.40.50.720">
    <property type="entry name" value="NAD(P)-binding Rossmann-like Domain"/>
    <property type="match status" value="1"/>
</dbReference>
<sequence length="261" mass="28363">MGTYAVLGSTGNCGTALIKNLLRRPDAKIRAYCRNRQKLLHLLPEIESSTQSTVFEGSIEDTELLTKCISNCQAIFLVISTADNIPGLRAAQNTAASVIHGLECLRTTNKAFKSPRLVLLSSAILDDHLSRHTPWILRKVLHLSASNVYADLEVAESMLRGQQDWLTTIFMKPGALSIDVQRGHALSLTDEGSPLSYLDLAAAMIEAADDTGTRYDMQNVGVLNTNGAACFPRGTPMTIVVGLISHFLPFLFPYLPHTGPG</sequence>
<dbReference type="SUPFAM" id="SSF51735">
    <property type="entry name" value="NAD(P)-binding Rossmann-fold domains"/>
    <property type="match status" value="1"/>
</dbReference>
<evidence type="ECO:0000256" key="1">
    <source>
        <dbReference type="ARBA" id="ARBA00023002"/>
    </source>
</evidence>
<reference evidence="5" key="1">
    <citation type="submission" date="2021-03" db="EMBL/GenBank/DDBJ databases">
        <title>Revisited historic fungal species revealed as producer of novel bioactive compounds through whole genome sequencing and comparative genomics.</title>
        <authorList>
            <person name="Vignolle G.A."/>
            <person name="Hochenegger N."/>
            <person name="Mach R.L."/>
            <person name="Mach-Aigner A.R."/>
            <person name="Javad Rahimi M."/>
            <person name="Salim K.A."/>
            <person name="Chan C.M."/>
            <person name="Lim L.B.L."/>
            <person name="Cai F."/>
            <person name="Druzhinina I.S."/>
            <person name="U'Ren J.M."/>
            <person name="Derntl C."/>
        </authorList>
    </citation>
    <scope>NUCLEOTIDE SEQUENCE</scope>
    <source>
        <strain evidence="5">TUCIM 5799</strain>
    </source>
</reference>
<name>A0A9P9WSJ3_9PEZI</name>
<evidence type="ECO:0000313" key="6">
    <source>
        <dbReference type="Proteomes" id="UP000829685"/>
    </source>
</evidence>
<comment type="similarity">
    <text evidence="3">Belongs to the avfA family.</text>
</comment>